<dbReference type="Pfam" id="PF05193">
    <property type="entry name" value="Peptidase_M16_C"/>
    <property type="match status" value="1"/>
</dbReference>
<evidence type="ECO:0000259" key="2">
    <source>
        <dbReference type="Pfam" id="PF00675"/>
    </source>
</evidence>
<dbReference type="InterPro" id="IPR007863">
    <property type="entry name" value="Peptidase_M16_C"/>
</dbReference>
<name>A0A0N0U893_THEAQ</name>
<dbReference type="SUPFAM" id="SSF63411">
    <property type="entry name" value="LuxS/MPP-like metallohydrolase"/>
    <property type="match status" value="2"/>
</dbReference>
<dbReference type="InterPro" id="IPR011249">
    <property type="entry name" value="Metalloenz_LuxS/M16"/>
</dbReference>
<feature type="domain" description="Peptidase M16 C-terminal" evidence="3">
    <location>
        <begin position="165"/>
        <end position="337"/>
    </location>
</feature>
<dbReference type="Proteomes" id="UP000037685">
    <property type="component" value="Unassembled WGS sequence"/>
</dbReference>
<comment type="caution">
    <text evidence="4">The sequence shown here is derived from an EMBL/GenBank/DDBJ whole genome shotgun (WGS) entry which is preliminary data.</text>
</comment>
<accession>A0A0N0U893</accession>
<dbReference type="PATRIC" id="fig|271.14.peg.1599"/>
<gene>
    <name evidence="4" type="ORF">BVI061214_01524</name>
</gene>
<dbReference type="RefSeq" id="WP_053767916.1">
    <property type="nucleotide sequence ID" value="NZ_LHCI01000106.1"/>
</dbReference>
<dbReference type="Pfam" id="PF00675">
    <property type="entry name" value="Peptidase_M16"/>
    <property type="match status" value="1"/>
</dbReference>
<feature type="domain" description="Peptidase M16 N-terminal" evidence="2">
    <location>
        <begin position="12"/>
        <end position="158"/>
    </location>
</feature>
<dbReference type="Gene3D" id="3.30.830.10">
    <property type="entry name" value="Metalloenzyme, LuxS/M16 peptidase-like"/>
    <property type="match status" value="2"/>
</dbReference>
<dbReference type="InterPro" id="IPR050361">
    <property type="entry name" value="MPP/UQCRC_Complex"/>
</dbReference>
<dbReference type="GO" id="GO:0046872">
    <property type="term" value="F:metal ion binding"/>
    <property type="evidence" value="ECO:0007669"/>
    <property type="project" value="InterPro"/>
</dbReference>
<evidence type="ECO:0000313" key="4">
    <source>
        <dbReference type="EMBL" id="KOX90334.1"/>
    </source>
</evidence>
<dbReference type="AlphaFoldDB" id="A0A0N0U893"/>
<dbReference type="PANTHER" id="PTHR11851">
    <property type="entry name" value="METALLOPROTEASE"/>
    <property type="match status" value="1"/>
</dbReference>
<comment type="similarity">
    <text evidence="1">Belongs to the peptidase M16 family.</text>
</comment>
<proteinExistence type="inferred from homology"/>
<sequence>MFREAVLKNGLRVIAEVLPEARSVALGYFVKTGARDEAPQESGVSHFLEHMVFKGPEGMDALSVNLAFDRMGAQYNAFTSEEATVYYGAVLPEFAPPLLALFSRLMLPALREEDFATEKQVILEEIARYQDRPGFMAYDWARRAFFRDHPLGNSVLGTEESIRALTREGMAAYHRRRYLAGNMVLAATGKVDFGWLLEEAERLTEGFYRGEAGRAYPPLAPATGLLERPYDKAKALYLVGLFPGFAYGEEARFPAQVLAHLLGEEGSGRLHFALVDTGLAEAASFGHEEADRAGFFHAYVQADPAHKGEVLSALQEELARLAREGVGEEEVEKAKTPLATGLVFAGETPMGRLFHLGLEYLYTGRYLALEEVKARVLRVTAREVNALLERGFLDRGLYYLVLPHGA</sequence>
<reference evidence="4 5" key="1">
    <citation type="submission" date="2015-07" db="EMBL/GenBank/DDBJ databases">
        <authorList>
            <person name="Noorani M."/>
        </authorList>
    </citation>
    <scope>NUCLEOTIDE SEQUENCE [LARGE SCALE GENOMIC DNA]</scope>
    <source>
        <strain evidence="5">ATCC 25104 / DSM 625 / JCM 10724 / NBRC 103206 / NCIMB 11243 / YT-1</strain>
    </source>
</reference>
<evidence type="ECO:0000256" key="1">
    <source>
        <dbReference type="ARBA" id="ARBA00007261"/>
    </source>
</evidence>
<dbReference type="EMBL" id="LHCI01000106">
    <property type="protein sequence ID" value="KOX90334.1"/>
    <property type="molecule type" value="Genomic_DNA"/>
</dbReference>
<evidence type="ECO:0000259" key="3">
    <source>
        <dbReference type="Pfam" id="PF05193"/>
    </source>
</evidence>
<evidence type="ECO:0000313" key="5">
    <source>
        <dbReference type="Proteomes" id="UP000037685"/>
    </source>
</evidence>
<organism evidence="4 5">
    <name type="scientific">Thermus aquaticus</name>
    <dbReference type="NCBI Taxonomy" id="271"/>
    <lineage>
        <taxon>Bacteria</taxon>
        <taxon>Thermotogati</taxon>
        <taxon>Deinococcota</taxon>
        <taxon>Deinococci</taxon>
        <taxon>Thermales</taxon>
        <taxon>Thermaceae</taxon>
        <taxon>Thermus</taxon>
    </lineage>
</organism>
<dbReference type="InterPro" id="IPR011765">
    <property type="entry name" value="Pept_M16_N"/>
</dbReference>
<protein>
    <submittedName>
        <fullName evidence="4">Insulinase (Peptidase family M16)</fullName>
    </submittedName>
</protein>
<dbReference type="PANTHER" id="PTHR11851:SF49">
    <property type="entry name" value="MITOCHONDRIAL-PROCESSING PEPTIDASE SUBUNIT ALPHA"/>
    <property type="match status" value="1"/>
</dbReference>